<dbReference type="AlphaFoldDB" id="U1T303"/>
<dbReference type="EMBL" id="AVQG01000012">
    <property type="protein sequence ID" value="ERH58525.1"/>
    <property type="molecule type" value="Genomic_DNA"/>
</dbReference>
<evidence type="ECO:0000313" key="6">
    <source>
        <dbReference type="Proteomes" id="UP000027308"/>
    </source>
</evidence>
<dbReference type="PATRIC" id="fig|1390371.3.peg.2193"/>
<feature type="chain" id="PRO_5044738740" evidence="1">
    <location>
        <begin position="23"/>
        <end position="207"/>
    </location>
</feature>
<dbReference type="RefSeq" id="WP_010212938.1">
    <property type="nucleotide sequence ID" value="NZ_AVQG01000012.1"/>
</dbReference>
<dbReference type="Pfam" id="PF06551">
    <property type="entry name" value="DUF1120"/>
    <property type="match status" value="1"/>
</dbReference>
<evidence type="ECO:0000313" key="2">
    <source>
        <dbReference type="EMBL" id="AIB34927.1"/>
    </source>
</evidence>
<reference evidence="2 6" key="2">
    <citation type="submission" date="2014-05" db="EMBL/GenBank/DDBJ databases">
        <title>Pseudomonas simiae WCS417.</title>
        <authorList>
            <person name="Berendsen R.L."/>
        </authorList>
    </citation>
    <scope>NUCLEOTIDE SEQUENCE [LARGE SCALE GENOMIC DNA]</scope>
    <source>
        <strain evidence="2 6">WCS417</strain>
    </source>
</reference>
<accession>A0A1N7TY91</accession>
<dbReference type="OrthoDB" id="6602106at2"/>
<dbReference type="Proteomes" id="UP000814078">
    <property type="component" value="Unassembled WGS sequence"/>
</dbReference>
<evidence type="ECO:0000313" key="3">
    <source>
        <dbReference type="EMBL" id="ERH58525.1"/>
    </source>
</evidence>
<evidence type="ECO:0000256" key="1">
    <source>
        <dbReference type="SAM" id="SignalP"/>
    </source>
</evidence>
<evidence type="ECO:0000313" key="5">
    <source>
        <dbReference type="Proteomes" id="UP000016504"/>
    </source>
</evidence>
<organism evidence="3 5">
    <name type="scientific">Pseudomonas simiae</name>
    <dbReference type="NCBI Taxonomy" id="321846"/>
    <lineage>
        <taxon>Bacteria</taxon>
        <taxon>Pseudomonadati</taxon>
        <taxon>Pseudomonadota</taxon>
        <taxon>Gammaproteobacteria</taxon>
        <taxon>Pseudomonadales</taxon>
        <taxon>Pseudomonadaceae</taxon>
        <taxon>Pseudomonas</taxon>
    </lineage>
</organism>
<evidence type="ECO:0000313" key="7">
    <source>
        <dbReference type="Proteomes" id="UP000814078"/>
    </source>
</evidence>
<dbReference type="EMBL" id="WKCM01000013">
    <property type="protein sequence ID" value="MCF5318591.1"/>
    <property type="molecule type" value="Genomic_DNA"/>
</dbReference>
<reference evidence="3 5" key="1">
    <citation type="submission" date="2013-08" db="EMBL/GenBank/DDBJ databases">
        <title>Biodegradation of aromatic compounds in biofilm forming Pseudomonas isolated from sewage sludge.</title>
        <authorList>
            <person name="Qureshi A."/>
            <person name="Ghosh S."/>
            <person name="Khardenavis A.A."/>
            <person name="Kapley A."/>
            <person name="Purohit H.J."/>
        </authorList>
    </citation>
    <scope>NUCLEOTIDE SEQUENCE [LARGE SCALE GENOMIC DNA]</scope>
    <source>
        <strain evidence="3 5">EGD-AQ6</strain>
    </source>
</reference>
<keyword evidence="7" id="KW-1185">Reference proteome</keyword>
<reference evidence="4 7" key="3">
    <citation type="submission" date="2019-11" db="EMBL/GenBank/DDBJ databases">
        <title>Epiphytic Pseudomonas syringae from cherry orchards.</title>
        <authorList>
            <person name="Hulin M.T."/>
        </authorList>
    </citation>
    <scope>NUCLEOTIDE SEQUENCE [LARGE SCALE GENOMIC DNA]</scope>
    <source>
        <strain evidence="4 7">PA-5-11C</strain>
    </source>
</reference>
<dbReference type="InterPro" id="IPR010546">
    <property type="entry name" value="DUF1120"/>
</dbReference>
<gene>
    <name evidence="4" type="ORF">GIW13_09870</name>
    <name evidence="3" type="ORF">O204_02415</name>
    <name evidence="2" type="ORF">PS417_04955</name>
</gene>
<accession>U1T303</accession>
<feature type="signal peptide" evidence="1">
    <location>
        <begin position="1"/>
        <end position="22"/>
    </location>
</feature>
<sequence length="207" mass="21735">MKKLLSTSVAGLLIASAFPTFAASTVDLSVKGLIVPSACTPSLSATTVDVGRISVKDLNPEASTWLTPTTLQLGIDCEAPTLFAMQTTDNRADSGDIGRYGIGKTLAGERIGGYIMLLDKGVADGAAVTHIFSMDNGASWGTHDPDTNWSKNLIISIRDPNAGRIPVAAKNTAMELAVRPFILAAKNLTLTDDTPIDGSVTIQVKYL</sequence>
<protein>
    <submittedName>
        <fullName evidence="4">DUF1120 domain-containing protein</fullName>
    </submittedName>
</protein>
<proteinExistence type="predicted"/>
<name>U1T303_9PSED</name>
<dbReference type="EMBL" id="CP007637">
    <property type="protein sequence ID" value="AIB34927.1"/>
    <property type="molecule type" value="Genomic_DNA"/>
</dbReference>
<dbReference type="Proteomes" id="UP000016504">
    <property type="component" value="Unassembled WGS sequence"/>
</dbReference>
<evidence type="ECO:0000313" key="4">
    <source>
        <dbReference type="EMBL" id="MCF5318591.1"/>
    </source>
</evidence>
<dbReference type="Proteomes" id="UP000027308">
    <property type="component" value="Chromosome"/>
</dbReference>
<keyword evidence="1" id="KW-0732">Signal</keyword>